<keyword evidence="1" id="KW-1133">Transmembrane helix</keyword>
<name>A0A2T7B260_9ENTR</name>
<organism evidence="3">
    <name type="scientific">Cronobacter turicensis</name>
    <dbReference type="NCBI Taxonomy" id="413502"/>
    <lineage>
        <taxon>Bacteria</taxon>
        <taxon>Pseudomonadati</taxon>
        <taxon>Pseudomonadota</taxon>
        <taxon>Gammaproteobacteria</taxon>
        <taxon>Enterobacterales</taxon>
        <taxon>Enterobacteriaceae</taxon>
        <taxon>Cronobacter</taxon>
    </lineage>
</organism>
<dbReference type="InterPro" id="IPR050879">
    <property type="entry name" value="Acyltransferase_3"/>
</dbReference>
<keyword evidence="3" id="KW-0808">Transferase</keyword>
<keyword evidence="1" id="KW-0472">Membrane</keyword>
<feature type="transmembrane region" description="Helical" evidence="1">
    <location>
        <begin position="318"/>
        <end position="340"/>
    </location>
</feature>
<gene>
    <name evidence="3" type="ORF">BS411_17395</name>
</gene>
<dbReference type="PANTHER" id="PTHR23028">
    <property type="entry name" value="ACETYLTRANSFERASE"/>
    <property type="match status" value="1"/>
</dbReference>
<accession>A0A2T7B260</accession>
<protein>
    <submittedName>
        <fullName evidence="3">Acyltransferase</fullName>
    </submittedName>
</protein>
<dbReference type="InterPro" id="IPR002656">
    <property type="entry name" value="Acyl_transf_3_dom"/>
</dbReference>
<dbReference type="Pfam" id="PF01757">
    <property type="entry name" value="Acyl_transf_3"/>
    <property type="match status" value="1"/>
</dbReference>
<comment type="caution">
    <text evidence="3">The sequence shown here is derived from an EMBL/GenBank/DDBJ whole genome shotgun (WGS) entry which is preliminary data.</text>
</comment>
<dbReference type="OrthoDB" id="9767863at2"/>
<feature type="transmembrane region" description="Helical" evidence="1">
    <location>
        <begin position="235"/>
        <end position="252"/>
    </location>
</feature>
<feature type="transmembrane region" description="Helical" evidence="1">
    <location>
        <begin position="150"/>
        <end position="167"/>
    </location>
</feature>
<dbReference type="EMBL" id="MSAG01000029">
    <property type="protein sequence ID" value="PUX19460.1"/>
    <property type="molecule type" value="Genomic_DNA"/>
</dbReference>
<dbReference type="GO" id="GO:0016747">
    <property type="term" value="F:acyltransferase activity, transferring groups other than amino-acyl groups"/>
    <property type="evidence" value="ECO:0007669"/>
    <property type="project" value="InterPro"/>
</dbReference>
<dbReference type="AlphaFoldDB" id="A0A2T7B260"/>
<dbReference type="PANTHER" id="PTHR23028:SF53">
    <property type="entry name" value="ACYL_TRANSF_3 DOMAIN-CONTAINING PROTEIN"/>
    <property type="match status" value="1"/>
</dbReference>
<feature type="transmembrane region" description="Helical" evidence="1">
    <location>
        <begin position="258"/>
        <end position="278"/>
    </location>
</feature>
<reference evidence="3" key="1">
    <citation type="submission" date="2016-12" db="EMBL/GenBank/DDBJ databases">
        <title>Analysis of the Molecular Diversity Among Cronobacter Species Isolated from Filth Flies Using a Pan Genomic DNA Microarray.</title>
        <authorList>
            <person name="Pava-Ripoll M."/>
            <person name="Tall B."/>
            <person name="Farber J."/>
            <person name="Fanning S."/>
            <person name="Lehner A."/>
            <person name="Stephan R."/>
            <person name="Pagotto F."/>
            <person name="Iverson C."/>
            <person name="Ziobro G."/>
            <person name="Miller A."/>
            <person name="Pearson R."/>
            <person name="Yan Q."/>
            <person name="Kim M."/>
            <person name="Jeong S."/>
            <person name="Park J."/>
            <person name="Jun S."/>
            <person name="Choi H."/>
            <person name="Chung T."/>
            <person name="Yoo Y."/>
            <person name="Park E."/>
            <person name="Hwang S."/>
            <person name="Lee B."/>
            <person name="Sathyamoorthy V."/>
            <person name="Carter L."/>
            <person name="Mammel M."/>
            <person name="Jackson S."/>
            <person name="Kothary M."/>
            <person name="Patel I."/>
            <person name="Grim C."/>
            <person name="Gopinath G."/>
            <person name="Gangiredla J."/>
            <person name="Chase H."/>
        </authorList>
    </citation>
    <scope>NUCLEOTIDE SEQUENCE [LARGE SCALE GENOMIC DNA]</scope>
    <source>
        <strain evidence="3">MOD1-Sh41s</strain>
    </source>
</reference>
<feature type="domain" description="Acyltransferase 3" evidence="2">
    <location>
        <begin position="8"/>
        <end position="341"/>
    </location>
</feature>
<dbReference type="RefSeq" id="WP_075199253.1">
    <property type="nucleotide sequence ID" value="NZ_CP187984.1"/>
</dbReference>
<proteinExistence type="predicted"/>
<keyword evidence="1" id="KW-0812">Transmembrane</keyword>
<sequence length="368" mass="42448">MIKPGHYNYIDFSRGVAILLVIMVHTGQHVSGFDGFLKKITSWGQMGVQLFFVASALTLCISWHSRGNERRKGLKFFIRRFFRIAPLYYLGIVFYFALSWVDSRYMEGYFARNFNYTPSRVMDNMFFLHGLSQRSNNNIVPGGWSIGAEFLFYFSFPIIMMASTVVFKRNGLLKISLCMFIISLGWFLYVSTRHGSYILNSYWYYNVLSQLPAFAFGMLLYITLYKINFKINSKLYCAMALLVVVSICIFNAQKNGALIWLNISIASSAFFMIILVVSKLNLRVSLIENIGVVSYSMYISHFVLVWFFVPVLSREIEGYVNGAISFCVMYLITVFAAYFISKMLYKYVESPFIKAGKNITKKIDSFTK</sequence>
<dbReference type="GO" id="GO:0000271">
    <property type="term" value="P:polysaccharide biosynthetic process"/>
    <property type="evidence" value="ECO:0007669"/>
    <property type="project" value="TreeGrafter"/>
</dbReference>
<feature type="transmembrane region" description="Helical" evidence="1">
    <location>
        <begin position="12"/>
        <end position="31"/>
    </location>
</feature>
<dbReference type="GO" id="GO:0016020">
    <property type="term" value="C:membrane"/>
    <property type="evidence" value="ECO:0007669"/>
    <property type="project" value="TreeGrafter"/>
</dbReference>
<feature type="transmembrane region" description="Helical" evidence="1">
    <location>
        <begin position="202"/>
        <end position="223"/>
    </location>
</feature>
<keyword evidence="3" id="KW-0012">Acyltransferase</keyword>
<evidence type="ECO:0000313" key="3">
    <source>
        <dbReference type="EMBL" id="PUX19460.1"/>
    </source>
</evidence>
<evidence type="ECO:0000259" key="2">
    <source>
        <dbReference type="Pfam" id="PF01757"/>
    </source>
</evidence>
<feature type="transmembrane region" description="Helical" evidence="1">
    <location>
        <begin position="84"/>
        <end position="101"/>
    </location>
</feature>
<evidence type="ECO:0000256" key="1">
    <source>
        <dbReference type="SAM" id="Phobius"/>
    </source>
</evidence>
<feature type="transmembrane region" description="Helical" evidence="1">
    <location>
        <begin position="172"/>
        <end position="190"/>
    </location>
</feature>
<feature type="transmembrane region" description="Helical" evidence="1">
    <location>
        <begin position="290"/>
        <end position="312"/>
    </location>
</feature>
<feature type="transmembrane region" description="Helical" evidence="1">
    <location>
        <begin position="43"/>
        <end position="63"/>
    </location>
</feature>